<feature type="transmembrane region" description="Helical" evidence="1">
    <location>
        <begin position="90"/>
        <end position="112"/>
    </location>
</feature>
<evidence type="ECO:0000256" key="1">
    <source>
        <dbReference type="SAM" id="Phobius"/>
    </source>
</evidence>
<dbReference type="EMBL" id="CP000878">
    <property type="protein sequence ID" value="ABX08831.1"/>
    <property type="molecule type" value="Genomic_DNA"/>
</dbReference>
<dbReference type="KEGG" id="pmj:P9211_09001"/>
<dbReference type="HOGENOM" id="CLU_2261278_0_0_3"/>
<evidence type="ECO:0000313" key="2">
    <source>
        <dbReference type="EMBL" id="ABX08831.1"/>
    </source>
</evidence>
<dbReference type="STRING" id="93059.P9211_09001"/>
<keyword evidence="1" id="KW-0812">Transmembrane</keyword>
<proteinExistence type="predicted"/>
<protein>
    <submittedName>
        <fullName evidence="2">Uncharacterized protein</fullName>
    </submittedName>
</protein>
<name>A9BAG9_PROM4</name>
<gene>
    <name evidence="2" type="ordered locus">P9211_09001</name>
</gene>
<evidence type="ECO:0000313" key="3">
    <source>
        <dbReference type="Proteomes" id="UP000000788"/>
    </source>
</evidence>
<reference evidence="2 3" key="1">
    <citation type="journal article" date="2007" name="PLoS Genet.">
        <title>Patterns and implications of gene gain and loss in the evolution of Prochlorococcus.</title>
        <authorList>
            <person name="Kettler G.C."/>
            <person name="Martiny A.C."/>
            <person name="Huang K."/>
            <person name="Zucker J."/>
            <person name="Coleman M.L."/>
            <person name="Rodrigue S."/>
            <person name="Chen F."/>
            <person name="Lapidus A."/>
            <person name="Ferriera S."/>
            <person name="Johnson J."/>
            <person name="Steglich C."/>
            <person name="Church G.M."/>
            <person name="Richardson P."/>
            <person name="Chisholm S.W."/>
        </authorList>
    </citation>
    <scope>NUCLEOTIDE SEQUENCE [LARGE SCALE GENOMIC DNA]</scope>
    <source>
        <strain evidence="3">MIT 9211</strain>
    </source>
</reference>
<dbReference type="AlphaFoldDB" id="A9BAG9"/>
<dbReference type="eggNOG" id="ENOG5030VCY">
    <property type="taxonomic scope" value="Bacteria"/>
</dbReference>
<dbReference type="Proteomes" id="UP000000788">
    <property type="component" value="Chromosome"/>
</dbReference>
<keyword evidence="3" id="KW-1185">Reference proteome</keyword>
<accession>A9BAG9</accession>
<keyword evidence="1" id="KW-1133">Transmembrane helix</keyword>
<keyword evidence="1" id="KW-0472">Membrane</keyword>
<sequence length="114" mass="12901">MPKYIYFARSTLDLRKVLIRIFCFCFFASLIILRPSLAEADTPIPFFSNNTSTYLGALNYEELEKTSLNNPVVDPNFNVLRKKDMNTTQATILVGGVLVLAVAAPLAAWWYFSK</sequence>
<organism evidence="2 3">
    <name type="scientific">Prochlorococcus marinus (strain MIT 9211)</name>
    <dbReference type="NCBI Taxonomy" id="93059"/>
    <lineage>
        <taxon>Bacteria</taxon>
        <taxon>Bacillati</taxon>
        <taxon>Cyanobacteriota</taxon>
        <taxon>Cyanophyceae</taxon>
        <taxon>Synechococcales</taxon>
        <taxon>Prochlorococcaceae</taxon>
        <taxon>Prochlorococcus</taxon>
    </lineage>
</organism>